<evidence type="ECO:0000259" key="6">
    <source>
        <dbReference type="PROSITE" id="PS00624"/>
    </source>
</evidence>
<keyword evidence="4 5" id="KW-0274">FAD</keyword>
<keyword evidence="8" id="KW-1185">Reference proteome</keyword>
<gene>
    <name evidence="7" type="ORF">HERILL_LOCUS3073</name>
</gene>
<proteinExistence type="inferred from homology"/>
<dbReference type="InterPro" id="IPR012132">
    <property type="entry name" value="GMC_OxRdtase"/>
</dbReference>
<evidence type="ECO:0000256" key="1">
    <source>
        <dbReference type="ARBA" id="ARBA00001974"/>
    </source>
</evidence>
<dbReference type="OMA" id="HTQGVTY"/>
<dbReference type="PANTHER" id="PTHR11552:SF147">
    <property type="entry name" value="CHOLINE DEHYDROGENASE, MITOCHONDRIAL"/>
    <property type="match status" value="1"/>
</dbReference>
<dbReference type="Gene3D" id="3.50.50.60">
    <property type="entry name" value="FAD/NAD(P)-binding domain"/>
    <property type="match status" value="1"/>
</dbReference>
<comment type="similarity">
    <text evidence="2">Belongs to the GMC oxidoreductase family.</text>
</comment>
<dbReference type="InParanoid" id="A0A7R8UFJ4"/>
<evidence type="ECO:0000256" key="5">
    <source>
        <dbReference type="PIRSR" id="PIRSR000137-2"/>
    </source>
</evidence>
<evidence type="ECO:0000256" key="2">
    <source>
        <dbReference type="ARBA" id="ARBA00010790"/>
    </source>
</evidence>
<feature type="binding site" evidence="5">
    <location>
        <position position="141"/>
    </location>
    <ligand>
        <name>FAD</name>
        <dbReference type="ChEBI" id="CHEBI:57692"/>
    </ligand>
</feature>
<dbReference type="SUPFAM" id="SSF54373">
    <property type="entry name" value="FAD-linked reductases, C-terminal domain"/>
    <property type="match status" value="1"/>
</dbReference>
<dbReference type="Proteomes" id="UP000594454">
    <property type="component" value="Chromosome 1"/>
</dbReference>
<feature type="binding site" evidence="5">
    <location>
        <position position="278"/>
    </location>
    <ligand>
        <name>FAD</name>
        <dbReference type="ChEBI" id="CHEBI:57692"/>
    </ligand>
</feature>
<sequence length="625" mass="69405">MECLSQNCTQGSVGPANQIAGLLIQTLLTAFCSISDENQWPANYGPAAIEKGLDPYDFIIIGGGTAGSVLANRLSEDPSHKVLLLEAGGNPPVESEVPQWFSAMQLTNYDWQYQTEPAKKSCLAMRGSKCNWPRGRQLGGTSSLNGMLHIRGNRKDFDEWEEMGNPGWGWNSVLEYFKKSEDFRVEKTFSEHRNGKGGPLPVDYFNHTMDTSVISDIIVKAVKELGFKYVTEFAEGSYLGYSKIHANIQNGKRFSTGKAYLPPTKDRPNLHVIKYAHVETIKFTEDKRAQEVVFKYNRSDIMTASTTKEIILSAGAISTPHILMLSGVGPESHLKKQGIPLVENLPVGNNLQDHVLAPVFFTFGKTTDSPVSKEELIDSIYLYLTNRTSSLSGVGIMDLVGFMNTTDSNALYPNIQFHHFFYKKGSPHLHFYLTSAGYNDIVKYQLIKANEKTHILVIYAVLLKPKSRGTIRLQSKNTNIKPKIKTKFFDKPEDEDTLLRGVGHVVNLEETKVFQQNGANVLQLQFPTCNTAEWSGEYWKCYIRHMSTSIYHAVGTAKMAPVTDPTSVVDLELKVKGISGLRIVDASVMPTIPSANTNAAVTMIAEKAADLIKKAWSKGRSGDEL</sequence>
<dbReference type="InterPro" id="IPR000172">
    <property type="entry name" value="GMC_OxRdtase_N"/>
</dbReference>
<dbReference type="GO" id="GO:0016614">
    <property type="term" value="F:oxidoreductase activity, acting on CH-OH group of donors"/>
    <property type="evidence" value="ECO:0007669"/>
    <property type="project" value="InterPro"/>
</dbReference>
<comment type="cofactor">
    <cofactor evidence="1 5">
        <name>FAD</name>
        <dbReference type="ChEBI" id="CHEBI:57692"/>
    </cofactor>
</comment>
<evidence type="ECO:0000313" key="7">
    <source>
        <dbReference type="EMBL" id="CAD7079886.1"/>
    </source>
</evidence>
<dbReference type="OrthoDB" id="269227at2759"/>
<keyword evidence="3" id="KW-0285">Flavoprotein</keyword>
<dbReference type="GO" id="GO:0050660">
    <property type="term" value="F:flavin adenine dinucleotide binding"/>
    <property type="evidence" value="ECO:0007669"/>
    <property type="project" value="InterPro"/>
</dbReference>
<dbReference type="InterPro" id="IPR036188">
    <property type="entry name" value="FAD/NAD-bd_sf"/>
</dbReference>
<dbReference type="FunCoup" id="A0A7R8UFJ4">
    <property type="interactions" value="2"/>
</dbReference>
<evidence type="ECO:0000256" key="3">
    <source>
        <dbReference type="ARBA" id="ARBA00022630"/>
    </source>
</evidence>
<dbReference type="Pfam" id="PF00732">
    <property type="entry name" value="GMC_oxred_N"/>
    <property type="match status" value="1"/>
</dbReference>
<dbReference type="Gene3D" id="3.30.560.10">
    <property type="entry name" value="Glucose Oxidase, domain 3"/>
    <property type="match status" value="1"/>
</dbReference>
<reference evidence="7 8" key="1">
    <citation type="submission" date="2020-11" db="EMBL/GenBank/DDBJ databases">
        <authorList>
            <person name="Wallbank WR R."/>
            <person name="Pardo Diaz C."/>
            <person name="Kozak K."/>
            <person name="Martin S."/>
            <person name="Jiggins C."/>
            <person name="Moest M."/>
            <person name="Warren A I."/>
            <person name="Generalovic N T."/>
            <person name="Byers J.R.P. K."/>
            <person name="Montejo-Kovacevich G."/>
            <person name="Yen C E."/>
        </authorList>
    </citation>
    <scope>NUCLEOTIDE SEQUENCE [LARGE SCALE GENOMIC DNA]</scope>
</reference>
<dbReference type="Pfam" id="PF05199">
    <property type="entry name" value="GMC_oxred_C"/>
    <property type="match status" value="1"/>
</dbReference>
<feature type="domain" description="Glucose-methanol-choline oxidoreductase N-terminal" evidence="6">
    <location>
        <begin position="315"/>
        <end position="329"/>
    </location>
</feature>
<evidence type="ECO:0000256" key="4">
    <source>
        <dbReference type="ARBA" id="ARBA00022827"/>
    </source>
</evidence>
<dbReference type="SUPFAM" id="SSF51905">
    <property type="entry name" value="FAD/NAD(P)-binding domain"/>
    <property type="match status" value="1"/>
</dbReference>
<dbReference type="InterPro" id="IPR007867">
    <property type="entry name" value="GMC_OxRtase_C"/>
</dbReference>
<evidence type="ECO:0000313" key="8">
    <source>
        <dbReference type="Proteomes" id="UP000594454"/>
    </source>
</evidence>
<accession>A0A7R8UFJ4</accession>
<dbReference type="PROSITE" id="PS00624">
    <property type="entry name" value="GMC_OXRED_2"/>
    <property type="match status" value="1"/>
</dbReference>
<organism evidence="7 8">
    <name type="scientific">Hermetia illucens</name>
    <name type="common">Black soldier fly</name>
    <dbReference type="NCBI Taxonomy" id="343691"/>
    <lineage>
        <taxon>Eukaryota</taxon>
        <taxon>Metazoa</taxon>
        <taxon>Ecdysozoa</taxon>
        <taxon>Arthropoda</taxon>
        <taxon>Hexapoda</taxon>
        <taxon>Insecta</taxon>
        <taxon>Pterygota</taxon>
        <taxon>Neoptera</taxon>
        <taxon>Endopterygota</taxon>
        <taxon>Diptera</taxon>
        <taxon>Brachycera</taxon>
        <taxon>Stratiomyomorpha</taxon>
        <taxon>Stratiomyidae</taxon>
        <taxon>Hermetiinae</taxon>
        <taxon>Hermetia</taxon>
    </lineage>
</organism>
<dbReference type="EMBL" id="LR899009">
    <property type="protein sequence ID" value="CAD7079886.1"/>
    <property type="molecule type" value="Genomic_DNA"/>
</dbReference>
<dbReference type="AlphaFoldDB" id="A0A7R8UFJ4"/>
<dbReference type="PIRSF" id="PIRSF000137">
    <property type="entry name" value="Alcohol_oxidase"/>
    <property type="match status" value="1"/>
</dbReference>
<dbReference type="PANTHER" id="PTHR11552">
    <property type="entry name" value="GLUCOSE-METHANOL-CHOLINE GMC OXIDOREDUCTASE"/>
    <property type="match status" value="1"/>
</dbReference>
<name>A0A7R8UFJ4_HERIL</name>
<protein>
    <recommendedName>
        <fullName evidence="6">Glucose-methanol-choline oxidoreductase N-terminal domain-containing protein</fullName>
    </recommendedName>
</protein>